<dbReference type="OrthoDB" id="5572844at2759"/>
<dbReference type="GeneID" id="34581925"/>
<feature type="compositionally biased region" description="Basic residues" evidence="1">
    <location>
        <begin position="276"/>
        <end position="288"/>
    </location>
</feature>
<dbReference type="EMBL" id="LXJU01000043">
    <property type="protein sequence ID" value="OGE47481.1"/>
    <property type="molecule type" value="Genomic_DNA"/>
</dbReference>
<evidence type="ECO:0000256" key="1">
    <source>
        <dbReference type="SAM" id="MobiDB-lite"/>
    </source>
</evidence>
<dbReference type="Pfam" id="PF09729">
    <property type="entry name" value="Gti1_Pac2"/>
    <property type="match status" value="1"/>
</dbReference>
<feature type="region of interest" description="Disordered" evidence="1">
    <location>
        <begin position="418"/>
        <end position="450"/>
    </location>
</feature>
<protein>
    <recommendedName>
        <fullName evidence="4">cAMP-independent regulatory protein pac2</fullName>
    </recommendedName>
</protein>
<organism evidence="2 3">
    <name type="scientific">Penicillium arizonense</name>
    <dbReference type="NCBI Taxonomy" id="1835702"/>
    <lineage>
        <taxon>Eukaryota</taxon>
        <taxon>Fungi</taxon>
        <taxon>Dikarya</taxon>
        <taxon>Ascomycota</taxon>
        <taxon>Pezizomycotina</taxon>
        <taxon>Eurotiomycetes</taxon>
        <taxon>Eurotiomycetidae</taxon>
        <taxon>Eurotiales</taxon>
        <taxon>Aspergillaceae</taxon>
        <taxon>Penicillium</taxon>
    </lineage>
</organism>
<dbReference type="RefSeq" id="XP_022482940.1">
    <property type="nucleotide sequence ID" value="XM_022637191.1"/>
</dbReference>
<evidence type="ECO:0000313" key="3">
    <source>
        <dbReference type="Proteomes" id="UP000177622"/>
    </source>
</evidence>
<feature type="region of interest" description="Disordered" evidence="1">
    <location>
        <begin position="263"/>
        <end position="348"/>
    </location>
</feature>
<feature type="compositionally biased region" description="Basic and acidic residues" evidence="1">
    <location>
        <begin position="102"/>
        <end position="125"/>
    </location>
</feature>
<reference evidence="2 3" key="1">
    <citation type="journal article" date="2016" name="Sci. Rep.">
        <title>Penicillium arizonense, a new, genome sequenced fungal species, reveals a high chemical diversity in secreted metabolites.</title>
        <authorList>
            <person name="Grijseels S."/>
            <person name="Nielsen J.C."/>
            <person name="Randelovic M."/>
            <person name="Nielsen J."/>
            <person name="Nielsen K.F."/>
            <person name="Workman M."/>
            <person name="Frisvad J.C."/>
        </authorList>
    </citation>
    <scope>NUCLEOTIDE SEQUENCE [LARGE SCALE GENOMIC DNA]</scope>
    <source>
        <strain evidence="2 3">CBS 141311</strain>
    </source>
</reference>
<proteinExistence type="predicted"/>
<dbReference type="AlphaFoldDB" id="A0A1F5L3I1"/>
<evidence type="ECO:0000313" key="2">
    <source>
        <dbReference type="EMBL" id="OGE47481.1"/>
    </source>
</evidence>
<name>A0A1F5L3I1_PENAI</name>
<evidence type="ECO:0008006" key="4">
    <source>
        <dbReference type="Google" id="ProtNLM"/>
    </source>
</evidence>
<accession>A0A1F5L3I1</accession>
<keyword evidence="3" id="KW-1185">Reference proteome</keyword>
<gene>
    <name evidence="2" type="ORF">PENARI_c043G01425</name>
</gene>
<dbReference type="PANTHER" id="PTHR28027">
    <property type="entry name" value="TRANSCRIPTIONAL REGULATOR MIT1"/>
    <property type="match status" value="1"/>
</dbReference>
<dbReference type="Proteomes" id="UP000177622">
    <property type="component" value="Unassembled WGS sequence"/>
</dbReference>
<comment type="caution">
    <text evidence="2">The sequence shown here is derived from an EMBL/GenBank/DDBJ whole genome shotgun (WGS) entry which is preliminary data.</text>
</comment>
<dbReference type="GO" id="GO:0003677">
    <property type="term" value="F:DNA binding"/>
    <property type="evidence" value="ECO:0007669"/>
    <property type="project" value="TreeGrafter"/>
</dbReference>
<dbReference type="STRING" id="1835702.A0A1F5L3I1"/>
<dbReference type="PANTHER" id="PTHR28027:SF1">
    <property type="entry name" value="CAMP INDEPENDENT REGULATORY PROTEIN (AFU_ORTHOLOGUE AFUA_3G09640)"/>
    <property type="match status" value="1"/>
</dbReference>
<dbReference type="InterPro" id="IPR018608">
    <property type="entry name" value="Gti1/Pac2"/>
</dbReference>
<sequence length="497" mass="54241">METYYGHVRTPADAIILLEACRIGILPRTQRRCSEKERQSIRSGSVFVWDEREAGMRRWTDGKSWSACRVSGSFLKYREMEGRRGGGNISQSAVSRAGLTSERTKDSDEGRGDGTDEKPDGYRYKPDGLVKQSFSITTSTGQHLHLISYYSRSHPSAANLQQPTIDPALRHVRPQKGLYPESTADDQQNLLMATRGTMVGAAACPIIPPPVPSYARTTHVLSYTPPSYAWPRTSLTTPPTVAISPYSARFYLLPVSSAARGLPGPPGAPPYDHQQHKSLPHPALHSHAHALPPPSYRMPYERPHPESALPPGGRSAAAPSGYRGRSPRSVHEIPPQQRSPRDCGPVAADPCLDSSRVLAAADPSPNGVVYGSPHLLNQTPPSAPQLLGPIGTLPKPTEAANGVPPHRRIDEWTSLAPITSSNVPTGRPRSPPGDRPPIGGEGPRDIPNEKISFDGEDIRALRQLNRVFIYNFDLVSSPLKNLLSSEIPAYWPHLHQI</sequence>
<feature type="region of interest" description="Disordered" evidence="1">
    <location>
        <begin position="82"/>
        <end position="125"/>
    </location>
</feature>